<name>G8R761_OWEHD</name>
<dbReference type="STRING" id="926562.Oweho_2456"/>
<dbReference type="InterPro" id="IPR000189">
    <property type="entry name" value="Transglyc_AS"/>
</dbReference>
<dbReference type="InterPro" id="IPR036779">
    <property type="entry name" value="LysM_dom_sf"/>
</dbReference>
<dbReference type="Gene3D" id="1.10.530.10">
    <property type="match status" value="1"/>
</dbReference>
<dbReference type="InterPro" id="IPR008258">
    <property type="entry name" value="Transglycosylase_SLT_dom_1"/>
</dbReference>
<feature type="domain" description="LysM" evidence="3">
    <location>
        <begin position="409"/>
        <end position="452"/>
    </location>
</feature>
<dbReference type="PANTHER" id="PTHR33734">
    <property type="entry name" value="LYSM DOMAIN-CONTAINING GPI-ANCHORED PROTEIN 2"/>
    <property type="match status" value="1"/>
</dbReference>
<keyword evidence="2" id="KW-1133">Transmembrane helix</keyword>
<dbReference type="eggNOG" id="COG1388">
    <property type="taxonomic scope" value="Bacteria"/>
</dbReference>
<proteinExistence type="inferred from homology"/>
<dbReference type="GO" id="GO:0000270">
    <property type="term" value="P:peptidoglycan metabolic process"/>
    <property type="evidence" value="ECO:0007669"/>
    <property type="project" value="InterPro"/>
</dbReference>
<feature type="domain" description="LysM" evidence="3">
    <location>
        <begin position="480"/>
        <end position="525"/>
    </location>
</feature>
<dbReference type="SMART" id="SM00257">
    <property type="entry name" value="LysM"/>
    <property type="match status" value="2"/>
</dbReference>
<dbReference type="RefSeq" id="WP_014202775.1">
    <property type="nucleotide sequence ID" value="NC_016599.1"/>
</dbReference>
<dbReference type="PROSITE" id="PS51782">
    <property type="entry name" value="LYSM"/>
    <property type="match status" value="2"/>
</dbReference>
<evidence type="ECO:0000256" key="1">
    <source>
        <dbReference type="ARBA" id="ARBA00007734"/>
    </source>
</evidence>
<keyword evidence="5" id="KW-1185">Reference proteome</keyword>
<reference evidence="4 5" key="1">
    <citation type="journal article" date="2012" name="Stand. Genomic Sci.">
        <title>Genome sequence of the orange-pigmented seawater bacterium Owenweeksia hongkongensis type strain (UST20020801(T)).</title>
        <authorList>
            <person name="Riedel T."/>
            <person name="Held B."/>
            <person name="Nolan M."/>
            <person name="Lucas S."/>
            <person name="Lapidus A."/>
            <person name="Tice H."/>
            <person name="Del Rio T.G."/>
            <person name="Cheng J.F."/>
            <person name="Han C."/>
            <person name="Tapia R."/>
            <person name="Goodwin L.A."/>
            <person name="Pitluck S."/>
            <person name="Liolios K."/>
            <person name="Mavromatis K."/>
            <person name="Pagani I."/>
            <person name="Ivanova N."/>
            <person name="Mikhailova N."/>
            <person name="Pati A."/>
            <person name="Chen A."/>
            <person name="Palaniappan K."/>
            <person name="Rohde M."/>
            <person name="Tindall B.J."/>
            <person name="Detter J.C."/>
            <person name="Goker M."/>
            <person name="Woyke T."/>
            <person name="Bristow J."/>
            <person name="Eisen J.A."/>
            <person name="Markowitz V."/>
            <person name="Hugenholtz P."/>
            <person name="Klenk H.P."/>
            <person name="Kyrpides N.C."/>
        </authorList>
    </citation>
    <scope>NUCLEOTIDE SEQUENCE</scope>
    <source>
        <strain evidence="5">DSM 17368 / JCM 12287 / NRRL B-23963</strain>
    </source>
</reference>
<dbReference type="eggNOG" id="COG0741">
    <property type="taxonomic scope" value="Bacteria"/>
</dbReference>
<organism evidence="4 5">
    <name type="scientific">Owenweeksia hongkongensis (strain DSM 17368 / CIP 108786 / JCM 12287 / NRRL B-23963 / UST20020801)</name>
    <dbReference type="NCBI Taxonomy" id="926562"/>
    <lineage>
        <taxon>Bacteria</taxon>
        <taxon>Pseudomonadati</taxon>
        <taxon>Bacteroidota</taxon>
        <taxon>Flavobacteriia</taxon>
        <taxon>Flavobacteriales</taxon>
        <taxon>Owenweeksiaceae</taxon>
        <taxon>Owenweeksia</taxon>
    </lineage>
</organism>
<dbReference type="CDD" id="cd00118">
    <property type="entry name" value="LysM"/>
    <property type="match status" value="1"/>
</dbReference>
<dbReference type="GO" id="GO:0016020">
    <property type="term" value="C:membrane"/>
    <property type="evidence" value="ECO:0007669"/>
    <property type="project" value="InterPro"/>
</dbReference>
<evidence type="ECO:0000313" key="4">
    <source>
        <dbReference type="EMBL" id="AEV33426.1"/>
    </source>
</evidence>
<dbReference type="Gene3D" id="3.10.350.10">
    <property type="entry name" value="LysM domain"/>
    <property type="match status" value="2"/>
</dbReference>
<dbReference type="AlphaFoldDB" id="G8R761"/>
<accession>G8R761</accession>
<dbReference type="SUPFAM" id="SSF54106">
    <property type="entry name" value="LysM domain"/>
    <property type="match status" value="2"/>
</dbReference>
<dbReference type="InterPro" id="IPR018392">
    <property type="entry name" value="LysM"/>
</dbReference>
<dbReference type="PATRIC" id="fig|926562.3.peg.2471"/>
<dbReference type="PROSITE" id="PS00922">
    <property type="entry name" value="TRANSGLYCOSYLASE"/>
    <property type="match status" value="1"/>
</dbReference>
<dbReference type="SUPFAM" id="SSF53955">
    <property type="entry name" value="Lysozyme-like"/>
    <property type="match status" value="1"/>
</dbReference>
<dbReference type="HOGENOM" id="CLU_009520_1_0_10"/>
<keyword evidence="2" id="KW-0812">Transmembrane</keyword>
<comment type="similarity">
    <text evidence="1">Belongs to the transglycosylase Slt family.</text>
</comment>
<evidence type="ECO:0000313" key="5">
    <source>
        <dbReference type="Proteomes" id="UP000005631"/>
    </source>
</evidence>
<keyword evidence="2" id="KW-0472">Membrane</keyword>
<feature type="transmembrane region" description="Helical" evidence="2">
    <location>
        <begin position="21"/>
        <end position="40"/>
    </location>
</feature>
<dbReference type="Pfam" id="PF01476">
    <property type="entry name" value="LysM"/>
    <property type="match status" value="2"/>
</dbReference>
<dbReference type="InterPro" id="IPR023346">
    <property type="entry name" value="Lysozyme-like_dom_sf"/>
</dbReference>
<protein>
    <submittedName>
        <fullName evidence="4">Soluble lytic murein transglycosylase-like protein</fullName>
    </submittedName>
</protein>
<dbReference type="PANTHER" id="PTHR33734:SF22">
    <property type="entry name" value="MEMBRANE-BOUND LYTIC MUREIN TRANSGLYCOSYLASE D"/>
    <property type="match status" value="1"/>
</dbReference>
<dbReference type="EMBL" id="CP003156">
    <property type="protein sequence ID" value="AEV33426.1"/>
    <property type="molecule type" value="Genomic_DNA"/>
</dbReference>
<dbReference type="Proteomes" id="UP000005631">
    <property type="component" value="Chromosome"/>
</dbReference>
<dbReference type="GO" id="GO:0008932">
    <property type="term" value="F:lytic endotransglycosylase activity"/>
    <property type="evidence" value="ECO:0007669"/>
    <property type="project" value="TreeGrafter"/>
</dbReference>
<sequence>MQKKTDYPQDKEHRTINSLTLKNIILTAFVTFCGFSQIAAANRWQTMEKGDTDTIKKIKPLDLGEISLEDDPFVAKLDSLLNLSFFITDSAIASTEEFVNTEDTAFVVPTFSDSIYKERIALLNANTPFDLDYNEYVKRYIDVYAQRRREQVSRMLGLSEYYFPMFEEALDKYNLPLELKYLAIVESALNPAARSRVGAAGLWQFMYATGRMNGLSTTSYVDDRNDPLKSTEAACKYLQTLYGIFGDWNLALAAYNSGPGNVNKAIRRSGGKRNYWEIRPFLPRETAGYVPAFIAVNYIMNYPSEHFIFPTDVKPSYFSTDTVLIKEQISFEQISKLIDITEEELAFLNPAYRYKMIPKNEKKPYTLILPSQKMGMFVTNEDSIYALAQKDFEQKKPDVPTEIVMDERIRYTVRRGDVLGTIAEKYGVSVSSIRRWNGIRGNTIRVGQRLTIYPRKLPTSNVAQSTTPKPAATDGKGEYVMHSVRSGESFYSIAKQYPGISAQNIMGWNGISNARNLKPGMRLKIYPNS</sequence>
<dbReference type="CDD" id="cd16894">
    <property type="entry name" value="MltD-like"/>
    <property type="match status" value="1"/>
</dbReference>
<dbReference type="KEGG" id="oho:Oweho_2456"/>
<gene>
    <name evidence="4" type="ordered locus">Oweho_2456</name>
</gene>
<dbReference type="Pfam" id="PF01464">
    <property type="entry name" value="SLT"/>
    <property type="match status" value="1"/>
</dbReference>
<evidence type="ECO:0000259" key="3">
    <source>
        <dbReference type="PROSITE" id="PS51782"/>
    </source>
</evidence>
<evidence type="ECO:0000256" key="2">
    <source>
        <dbReference type="SAM" id="Phobius"/>
    </source>
</evidence>